<dbReference type="Gene3D" id="2.60.40.1120">
    <property type="entry name" value="Carboxypeptidase-like, regulatory domain"/>
    <property type="match status" value="1"/>
</dbReference>
<organism evidence="15 16">
    <name type="scientific">Pedobacter cryoconitis</name>
    <dbReference type="NCBI Taxonomy" id="188932"/>
    <lineage>
        <taxon>Bacteria</taxon>
        <taxon>Pseudomonadati</taxon>
        <taxon>Bacteroidota</taxon>
        <taxon>Sphingobacteriia</taxon>
        <taxon>Sphingobacteriales</taxon>
        <taxon>Sphingobacteriaceae</taxon>
        <taxon>Pedobacter</taxon>
    </lineage>
</organism>
<evidence type="ECO:0000256" key="2">
    <source>
        <dbReference type="ARBA" id="ARBA00022448"/>
    </source>
</evidence>
<dbReference type="InterPro" id="IPR037066">
    <property type="entry name" value="Plug_dom_sf"/>
</dbReference>
<dbReference type="GO" id="GO:0015344">
    <property type="term" value="F:siderophore uptake transmembrane transporter activity"/>
    <property type="evidence" value="ECO:0007669"/>
    <property type="project" value="TreeGrafter"/>
</dbReference>
<dbReference type="InterPro" id="IPR023996">
    <property type="entry name" value="TonB-dep_OMP_SusC/RagA"/>
</dbReference>
<dbReference type="OrthoDB" id="9768177at2"/>
<accession>A0A327SJ51</accession>
<gene>
    <name evidence="15" type="ORF">LY11_02904</name>
</gene>
<evidence type="ECO:0000256" key="5">
    <source>
        <dbReference type="ARBA" id="ARBA00022729"/>
    </source>
</evidence>
<dbReference type="InterPro" id="IPR039426">
    <property type="entry name" value="TonB-dep_rcpt-like"/>
</dbReference>
<keyword evidence="4 10" id="KW-0812">Transmembrane</keyword>
<protein>
    <submittedName>
        <fullName evidence="15">TonB-linked SusC/RagA family outer membrane protein</fullName>
    </submittedName>
</protein>
<dbReference type="Pfam" id="PF13715">
    <property type="entry name" value="CarbopepD_reg_2"/>
    <property type="match status" value="1"/>
</dbReference>
<keyword evidence="7 10" id="KW-0472">Membrane</keyword>
<keyword evidence="3 10" id="KW-1134">Transmembrane beta strand</keyword>
<evidence type="ECO:0000256" key="9">
    <source>
        <dbReference type="ARBA" id="ARBA00023237"/>
    </source>
</evidence>
<evidence type="ECO:0000256" key="6">
    <source>
        <dbReference type="ARBA" id="ARBA00023077"/>
    </source>
</evidence>
<dbReference type="PANTHER" id="PTHR30069">
    <property type="entry name" value="TONB-DEPENDENT OUTER MEMBRANE RECEPTOR"/>
    <property type="match status" value="1"/>
</dbReference>
<dbReference type="Gene3D" id="2.40.170.20">
    <property type="entry name" value="TonB-dependent receptor, beta-barrel domain"/>
    <property type="match status" value="1"/>
</dbReference>
<evidence type="ECO:0000313" key="15">
    <source>
        <dbReference type="EMBL" id="RAJ29200.1"/>
    </source>
</evidence>
<feature type="signal peptide" evidence="12">
    <location>
        <begin position="1"/>
        <end position="21"/>
    </location>
</feature>
<dbReference type="PROSITE" id="PS52016">
    <property type="entry name" value="TONB_DEPENDENT_REC_3"/>
    <property type="match status" value="1"/>
</dbReference>
<dbReference type="Proteomes" id="UP000249754">
    <property type="component" value="Unassembled WGS sequence"/>
</dbReference>
<dbReference type="AlphaFoldDB" id="A0A327SJ51"/>
<evidence type="ECO:0000256" key="8">
    <source>
        <dbReference type="ARBA" id="ARBA00023170"/>
    </source>
</evidence>
<dbReference type="NCBIfam" id="TIGR04057">
    <property type="entry name" value="SusC_RagA_signa"/>
    <property type="match status" value="1"/>
</dbReference>
<dbReference type="SUPFAM" id="SSF56935">
    <property type="entry name" value="Porins"/>
    <property type="match status" value="1"/>
</dbReference>
<comment type="similarity">
    <text evidence="10 11">Belongs to the TonB-dependent receptor family.</text>
</comment>
<evidence type="ECO:0000256" key="1">
    <source>
        <dbReference type="ARBA" id="ARBA00004571"/>
    </source>
</evidence>
<dbReference type="InterPro" id="IPR012910">
    <property type="entry name" value="Plug_dom"/>
</dbReference>
<keyword evidence="5 12" id="KW-0732">Signal</keyword>
<comment type="caution">
    <text evidence="15">The sequence shown here is derived from an EMBL/GenBank/DDBJ whole genome shotgun (WGS) entry which is preliminary data.</text>
</comment>
<feature type="domain" description="TonB-dependent receptor plug" evidence="14">
    <location>
        <begin position="120"/>
        <end position="229"/>
    </location>
</feature>
<dbReference type="InterPro" id="IPR008969">
    <property type="entry name" value="CarboxyPept-like_regulatory"/>
</dbReference>
<dbReference type="SUPFAM" id="SSF49464">
    <property type="entry name" value="Carboxypeptidase regulatory domain-like"/>
    <property type="match status" value="1"/>
</dbReference>
<keyword evidence="6 11" id="KW-0798">TonB box</keyword>
<evidence type="ECO:0000313" key="16">
    <source>
        <dbReference type="Proteomes" id="UP000249754"/>
    </source>
</evidence>
<feature type="domain" description="TonB-dependent receptor-like beta-barrel" evidence="13">
    <location>
        <begin position="446"/>
        <end position="927"/>
    </location>
</feature>
<evidence type="ECO:0000256" key="12">
    <source>
        <dbReference type="SAM" id="SignalP"/>
    </source>
</evidence>
<dbReference type="RefSeq" id="WP_111634362.1">
    <property type="nucleotide sequence ID" value="NZ_QLLR01000014.1"/>
</dbReference>
<evidence type="ECO:0000259" key="13">
    <source>
        <dbReference type="Pfam" id="PF00593"/>
    </source>
</evidence>
<evidence type="ECO:0000256" key="10">
    <source>
        <dbReference type="PROSITE-ProRule" id="PRU01360"/>
    </source>
</evidence>
<keyword evidence="8" id="KW-0675">Receptor</keyword>
<name>A0A327SJ51_9SPHI</name>
<dbReference type="InterPro" id="IPR023997">
    <property type="entry name" value="TonB-dep_OMP_SusC/RagA_CS"/>
</dbReference>
<dbReference type="Gene3D" id="2.170.130.10">
    <property type="entry name" value="TonB-dependent receptor, plug domain"/>
    <property type="match status" value="1"/>
</dbReference>
<dbReference type="Pfam" id="PF07715">
    <property type="entry name" value="Plug"/>
    <property type="match status" value="1"/>
</dbReference>
<evidence type="ECO:0000256" key="4">
    <source>
        <dbReference type="ARBA" id="ARBA00022692"/>
    </source>
</evidence>
<dbReference type="EMBL" id="QLLR01000014">
    <property type="protein sequence ID" value="RAJ29200.1"/>
    <property type="molecule type" value="Genomic_DNA"/>
</dbReference>
<evidence type="ECO:0000256" key="7">
    <source>
        <dbReference type="ARBA" id="ARBA00023136"/>
    </source>
</evidence>
<dbReference type="InterPro" id="IPR000531">
    <property type="entry name" value="Beta-barrel_TonB"/>
</dbReference>
<evidence type="ECO:0000256" key="11">
    <source>
        <dbReference type="RuleBase" id="RU003357"/>
    </source>
</evidence>
<dbReference type="PANTHER" id="PTHR30069:SF29">
    <property type="entry name" value="HEMOGLOBIN AND HEMOGLOBIN-HAPTOGLOBIN-BINDING PROTEIN 1-RELATED"/>
    <property type="match status" value="1"/>
</dbReference>
<evidence type="ECO:0000259" key="14">
    <source>
        <dbReference type="Pfam" id="PF07715"/>
    </source>
</evidence>
<dbReference type="Pfam" id="PF00593">
    <property type="entry name" value="TonB_dep_Rec_b-barrel"/>
    <property type="match status" value="1"/>
</dbReference>
<dbReference type="GO" id="GO:0044718">
    <property type="term" value="P:siderophore transmembrane transport"/>
    <property type="evidence" value="ECO:0007669"/>
    <property type="project" value="TreeGrafter"/>
</dbReference>
<proteinExistence type="inferred from homology"/>
<evidence type="ECO:0000256" key="3">
    <source>
        <dbReference type="ARBA" id="ARBA00022452"/>
    </source>
</evidence>
<keyword evidence="2 10" id="KW-0813">Transport</keyword>
<feature type="chain" id="PRO_5016446220" evidence="12">
    <location>
        <begin position="22"/>
        <end position="1066"/>
    </location>
</feature>
<sequence length="1066" mass="119077">MKKITIYIVIAALCLNFTALAQVTIQNLKGKIIDENGLPIPGLNVSIKNTKTHFLTDRQGVFILSKVARGATITITGVGYKPAEITNIQDGDLGTITIQTDNNRLNEVEIVSTGYQSIPKERATGSFVQIDNKLLNRSVTTNILDRLAGVTSGLIFNKNINVGNNSNQSSISIRGRSTIYANPNPLIVVDNFPYTGDLSSINPNDIESITVLKDAAAASIWGAFSGNGVIVITSKKGKYNQAPTIELNTSITIGEKPNLFYTPRLSSENYIDVEHFLFQKGYYNSAISRSSHPVLSPVVDILVNRRNKLISSADSAKLINQYKGQDTRSEQSAYLYQRSVNQQYSLGIRGGGNNNLYYFSTGFNKDLSNLKGNDFNRITINASDTYTFLNKKIQWTNSVYFTKEKTSNNGVSPGNLLYPYLKLKDESGNNLSVPYQYRQGYIDTAGRENLLDWHYRPLDELGNNDNTTRLTEYRYNMQLRYTIFSGFDASLQYQYDEGNSVQSNLYNQDSYYARDYINQFTQYNKPTGIYTMPVPIGGILDDLNKTFSSQNFRGQLNYAHQWNDKHGLSALAGYEIRDINATYKNSRLYGYDDLGNVALIDYTPYYKYFYSSGTGRIAQNASQTGTVNRFISYFANFSYTFKNRYILSASGRKDESNIFGVNTNQKGVPLWSVGGSWEINKELFYHLNWLPYVRLRVTNGYNGNVDNTLSSSITAIAGSGNAYNQPYSTLTNPPNPLLRWEKVNTTNFGLDFSLKKVLSGTIEYYLKKGSDLIGTSNVDPTVGVSIFKGNSANMQGHGIDISLNSRNIEGAFGWNTTLLFSYSTNKVTKYLLKSASVSSAVSSGLNPVEGNPLYSLYSFKWAGLDTKGDPQVYYNNEVSKKYSAIYNSADLSNLQYSGPANPTTFGSLRNEFSYKGFTLSANIIYKLGYYFRRPSLNSSDVFTGQLYFPDAEYAGRWQKAGDEKLTQIPALSYPADAVRDQIYKYSDILVEKGDHIRLQDISLNYEFTKGKFSGLPVGSLSLYGYISNVGILWKANKAGLDPDYVPNGAMIYPNPRTYSIGVRAKF</sequence>
<keyword evidence="9 10" id="KW-0998">Cell outer membrane</keyword>
<comment type="subcellular location">
    <subcellularLocation>
        <location evidence="1 10">Cell outer membrane</location>
        <topology evidence="1 10">Multi-pass membrane protein</topology>
    </subcellularLocation>
</comment>
<dbReference type="GO" id="GO:0009279">
    <property type="term" value="C:cell outer membrane"/>
    <property type="evidence" value="ECO:0007669"/>
    <property type="project" value="UniProtKB-SubCell"/>
</dbReference>
<reference evidence="15 16" key="1">
    <citation type="submission" date="2018-06" db="EMBL/GenBank/DDBJ databases">
        <title>Genomic Encyclopedia of Archaeal and Bacterial Type Strains, Phase II (KMG-II): from individual species to whole genera.</title>
        <authorList>
            <person name="Goeker M."/>
        </authorList>
    </citation>
    <scope>NUCLEOTIDE SEQUENCE [LARGE SCALE GENOMIC DNA]</scope>
    <source>
        <strain evidence="15 16">DSM 14825</strain>
    </source>
</reference>
<dbReference type="NCBIfam" id="TIGR04056">
    <property type="entry name" value="OMP_RagA_SusC"/>
    <property type="match status" value="1"/>
</dbReference>
<dbReference type="InterPro" id="IPR036942">
    <property type="entry name" value="Beta-barrel_TonB_sf"/>
</dbReference>